<organism evidence="9 10">
    <name type="scientific">Herpetotheres cachinnans</name>
    <name type="common">Laughing falcon</name>
    <name type="synonym">Falco cachinnans</name>
    <dbReference type="NCBI Taxonomy" id="56343"/>
    <lineage>
        <taxon>Eukaryota</taxon>
        <taxon>Metazoa</taxon>
        <taxon>Chordata</taxon>
        <taxon>Craniata</taxon>
        <taxon>Vertebrata</taxon>
        <taxon>Euteleostomi</taxon>
        <taxon>Archelosauria</taxon>
        <taxon>Archosauria</taxon>
        <taxon>Dinosauria</taxon>
        <taxon>Saurischia</taxon>
        <taxon>Theropoda</taxon>
        <taxon>Coelurosauria</taxon>
        <taxon>Aves</taxon>
        <taxon>Neognathae</taxon>
        <taxon>Neoaves</taxon>
        <taxon>Telluraves</taxon>
        <taxon>Australaves</taxon>
        <taxon>Falconiformes</taxon>
        <taxon>Falconidae</taxon>
        <taxon>Herpetotheres</taxon>
    </lineage>
</organism>
<evidence type="ECO:0000256" key="2">
    <source>
        <dbReference type="ARBA" id="ARBA00022723"/>
    </source>
</evidence>
<dbReference type="Pfam" id="PF00096">
    <property type="entry name" value="zf-C2H2"/>
    <property type="match status" value="1"/>
</dbReference>
<evidence type="ECO:0000256" key="6">
    <source>
        <dbReference type="ARBA" id="ARBA00023242"/>
    </source>
</evidence>
<comment type="caution">
    <text evidence="9">The sequence shown here is derived from an EMBL/GenBank/DDBJ whole genome shotgun (WGS) entry which is preliminary data.</text>
</comment>
<evidence type="ECO:0000256" key="1">
    <source>
        <dbReference type="ARBA" id="ARBA00004123"/>
    </source>
</evidence>
<dbReference type="Proteomes" id="UP000555649">
    <property type="component" value="Unassembled WGS sequence"/>
</dbReference>
<dbReference type="SUPFAM" id="SSF57667">
    <property type="entry name" value="beta-beta-alpha zinc fingers"/>
    <property type="match status" value="1"/>
</dbReference>
<keyword evidence="10" id="KW-1185">Reference proteome</keyword>
<dbReference type="PANTHER" id="PTHR23226">
    <property type="entry name" value="ZINC FINGER AND SCAN DOMAIN-CONTAINING"/>
    <property type="match status" value="1"/>
</dbReference>
<dbReference type="PROSITE" id="PS00028">
    <property type="entry name" value="ZINC_FINGER_C2H2_1"/>
    <property type="match status" value="1"/>
</dbReference>
<dbReference type="GO" id="GO:0000978">
    <property type="term" value="F:RNA polymerase II cis-regulatory region sequence-specific DNA binding"/>
    <property type="evidence" value="ECO:0007669"/>
    <property type="project" value="TreeGrafter"/>
</dbReference>
<sequence length="53" mass="6087">SERGQCFSLQSKLMQHQLVHTGEKPYVCGECGKSFGWNSRLSVHRKTHRGEKL</sequence>
<keyword evidence="2" id="KW-0479">Metal-binding</keyword>
<dbReference type="GO" id="GO:0005634">
    <property type="term" value="C:nucleus"/>
    <property type="evidence" value="ECO:0007669"/>
    <property type="project" value="UniProtKB-SubCell"/>
</dbReference>
<keyword evidence="6" id="KW-0539">Nucleus</keyword>
<feature type="domain" description="C2H2-type" evidence="8">
    <location>
        <begin position="26"/>
        <end position="53"/>
    </location>
</feature>
<dbReference type="PROSITE" id="PS50157">
    <property type="entry name" value="ZINC_FINGER_C2H2_2"/>
    <property type="match status" value="2"/>
</dbReference>
<evidence type="ECO:0000313" key="10">
    <source>
        <dbReference type="Proteomes" id="UP000555649"/>
    </source>
</evidence>
<reference evidence="9 10" key="1">
    <citation type="submission" date="2019-09" db="EMBL/GenBank/DDBJ databases">
        <title>Bird 10,000 Genomes (B10K) Project - Family phase.</title>
        <authorList>
            <person name="Zhang G."/>
        </authorList>
    </citation>
    <scope>NUCLEOTIDE SEQUENCE [LARGE SCALE GENOMIC DNA]</scope>
    <source>
        <strain evidence="9">B10K-DU-005-78</strain>
        <tissue evidence="9">Mixed tissue sample</tissue>
    </source>
</reference>
<dbReference type="InterPro" id="IPR036236">
    <property type="entry name" value="Znf_C2H2_sf"/>
</dbReference>
<feature type="domain" description="C2H2-type" evidence="8">
    <location>
        <begin position="1"/>
        <end position="25"/>
    </location>
</feature>
<evidence type="ECO:0000256" key="4">
    <source>
        <dbReference type="ARBA" id="ARBA00022771"/>
    </source>
</evidence>
<evidence type="ECO:0000259" key="8">
    <source>
        <dbReference type="PROSITE" id="PS50157"/>
    </source>
</evidence>
<proteinExistence type="predicted"/>
<dbReference type="AlphaFoldDB" id="A0A7L0H4D4"/>
<dbReference type="FunFam" id="3.30.160.60:FF:002343">
    <property type="entry name" value="Zinc finger protein 33A"/>
    <property type="match status" value="1"/>
</dbReference>
<keyword evidence="3" id="KW-0677">Repeat</keyword>
<dbReference type="GO" id="GO:0008270">
    <property type="term" value="F:zinc ion binding"/>
    <property type="evidence" value="ECO:0007669"/>
    <property type="project" value="UniProtKB-KW"/>
</dbReference>
<feature type="non-terminal residue" evidence="9">
    <location>
        <position position="53"/>
    </location>
</feature>
<name>A0A7L0H4D4_HERCA</name>
<evidence type="ECO:0000313" key="9">
    <source>
        <dbReference type="EMBL" id="NXK14148.1"/>
    </source>
</evidence>
<dbReference type="EMBL" id="VXAJ01000913">
    <property type="protein sequence ID" value="NXK14148.1"/>
    <property type="molecule type" value="Genomic_DNA"/>
</dbReference>
<evidence type="ECO:0000256" key="7">
    <source>
        <dbReference type="PROSITE-ProRule" id="PRU00042"/>
    </source>
</evidence>
<comment type="subcellular location">
    <subcellularLocation>
        <location evidence="1">Nucleus</location>
    </subcellularLocation>
</comment>
<evidence type="ECO:0000256" key="5">
    <source>
        <dbReference type="ARBA" id="ARBA00022833"/>
    </source>
</evidence>
<keyword evidence="5" id="KW-0862">Zinc</keyword>
<accession>A0A7L0H4D4</accession>
<dbReference type="GO" id="GO:0000981">
    <property type="term" value="F:DNA-binding transcription factor activity, RNA polymerase II-specific"/>
    <property type="evidence" value="ECO:0007669"/>
    <property type="project" value="TreeGrafter"/>
</dbReference>
<evidence type="ECO:0000256" key="3">
    <source>
        <dbReference type="ARBA" id="ARBA00022737"/>
    </source>
</evidence>
<gene>
    <name evidence="9" type="primary">Znf879</name>
    <name evidence="9" type="ORF">HERCAC_R01494</name>
</gene>
<keyword evidence="4 7" id="KW-0863">Zinc-finger</keyword>
<dbReference type="InterPro" id="IPR013087">
    <property type="entry name" value="Znf_C2H2_type"/>
</dbReference>
<dbReference type="Gene3D" id="3.30.160.60">
    <property type="entry name" value="Classic Zinc Finger"/>
    <property type="match status" value="2"/>
</dbReference>
<dbReference type="PANTHER" id="PTHR23226:SF416">
    <property type="entry name" value="FI01424P"/>
    <property type="match status" value="1"/>
</dbReference>
<protein>
    <submittedName>
        <fullName evidence="9">ZN879 protein</fullName>
    </submittedName>
</protein>
<feature type="non-terminal residue" evidence="9">
    <location>
        <position position="1"/>
    </location>
</feature>